<keyword evidence="3" id="KW-0805">Transcription regulation</keyword>
<dbReference type="SUPFAM" id="SSF52172">
    <property type="entry name" value="CheY-like"/>
    <property type="match status" value="1"/>
</dbReference>
<dbReference type="PROSITE" id="PS50930">
    <property type="entry name" value="HTH_LYTTR"/>
    <property type="match status" value="1"/>
</dbReference>
<comment type="caution">
    <text evidence="9">The sequence shown here is derived from an EMBL/GenBank/DDBJ whole genome shotgun (WGS) entry which is preliminary data.</text>
</comment>
<feature type="domain" description="HTH LytTR-type" evidence="8">
    <location>
        <begin position="152"/>
        <end position="221"/>
    </location>
</feature>
<dbReference type="InterPro" id="IPR007492">
    <property type="entry name" value="LytTR_DNA-bd_dom"/>
</dbReference>
<keyword evidence="10" id="KW-1185">Reference proteome</keyword>
<dbReference type="PANTHER" id="PTHR48111:SF1">
    <property type="entry name" value="TWO-COMPONENT RESPONSE REGULATOR ORR33"/>
    <property type="match status" value="1"/>
</dbReference>
<dbReference type="EMBL" id="JAAGNZ010000007">
    <property type="protein sequence ID" value="NEU70688.1"/>
    <property type="molecule type" value="Genomic_DNA"/>
</dbReference>
<organism evidence="9 10">
    <name type="scientific">Spirosoma agri</name>
    <dbReference type="NCBI Taxonomy" id="1987381"/>
    <lineage>
        <taxon>Bacteria</taxon>
        <taxon>Pseudomonadati</taxon>
        <taxon>Bacteroidota</taxon>
        <taxon>Cytophagia</taxon>
        <taxon>Cytophagales</taxon>
        <taxon>Cytophagaceae</taxon>
        <taxon>Spirosoma</taxon>
    </lineage>
</organism>
<evidence type="ECO:0000256" key="5">
    <source>
        <dbReference type="ARBA" id="ARBA00023163"/>
    </source>
</evidence>
<gene>
    <name evidence="9" type="ORF">GK091_27740</name>
</gene>
<dbReference type="PROSITE" id="PS50110">
    <property type="entry name" value="RESPONSE_REGULATORY"/>
    <property type="match status" value="1"/>
</dbReference>
<keyword evidence="1 6" id="KW-0597">Phosphoprotein</keyword>
<dbReference type="AlphaFoldDB" id="A0A6M0IQX2"/>
<dbReference type="GO" id="GO:0000156">
    <property type="term" value="F:phosphorelay response regulator activity"/>
    <property type="evidence" value="ECO:0007669"/>
    <property type="project" value="TreeGrafter"/>
</dbReference>
<evidence type="ECO:0000313" key="10">
    <source>
        <dbReference type="Proteomes" id="UP000477386"/>
    </source>
</evidence>
<evidence type="ECO:0000256" key="3">
    <source>
        <dbReference type="ARBA" id="ARBA00023015"/>
    </source>
</evidence>
<dbReference type="GO" id="GO:0005829">
    <property type="term" value="C:cytosol"/>
    <property type="evidence" value="ECO:0007669"/>
    <property type="project" value="TreeGrafter"/>
</dbReference>
<dbReference type="RefSeq" id="WP_164043999.1">
    <property type="nucleotide sequence ID" value="NZ_JAAGNZ010000007.1"/>
</dbReference>
<evidence type="ECO:0000256" key="6">
    <source>
        <dbReference type="PROSITE-ProRule" id="PRU00169"/>
    </source>
</evidence>
<dbReference type="CDD" id="cd17534">
    <property type="entry name" value="REC_DC-like"/>
    <property type="match status" value="1"/>
</dbReference>
<sequence>MNTTERMRILVIEDEPIIAMDLSDSLEAEGYYVVGIANNGQKALLLFQSQPVDLILCDITIKGEWDGIETVRQLTSERSVPVIYLTALTDRDTLERAKQTYPAAYLNKPCQLPSLRTAIELAIHNATVRMTPPPADRDSSGREALLQINNYLYIRQNYQFVRIDMNDLLYLEADNSYTKLVTSGRKYIVRLTLSNILERISQPSLVRVHRSYAININSVDSFNDVEASIGSQLIPLSRSCKDEFMRHFLYR</sequence>
<dbReference type="GO" id="GO:0000976">
    <property type="term" value="F:transcription cis-regulatory region binding"/>
    <property type="evidence" value="ECO:0007669"/>
    <property type="project" value="TreeGrafter"/>
</dbReference>
<evidence type="ECO:0000259" key="8">
    <source>
        <dbReference type="PROSITE" id="PS50930"/>
    </source>
</evidence>
<dbReference type="Gene3D" id="2.40.50.1020">
    <property type="entry name" value="LytTr DNA-binding domain"/>
    <property type="match status" value="1"/>
</dbReference>
<dbReference type="SMART" id="SM00448">
    <property type="entry name" value="REC"/>
    <property type="match status" value="1"/>
</dbReference>
<keyword evidence="5" id="KW-0804">Transcription</keyword>
<evidence type="ECO:0000259" key="7">
    <source>
        <dbReference type="PROSITE" id="PS50110"/>
    </source>
</evidence>
<feature type="modified residue" description="4-aspartylphosphate" evidence="6">
    <location>
        <position position="58"/>
    </location>
</feature>
<feature type="domain" description="Response regulatory" evidence="7">
    <location>
        <begin position="8"/>
        <end position="123"/>
    </location>
</feature>
<evidence type="ECO:0000313" key="9">
    <source>
        <dbReference type="EMBL" id="NEU70688.1"/>
    </source>
</evidence>
<reference evidence="9 10" key="1">
    <citation type="submission" date="2020-02" db="EMBL/GenBank/DDBJ databases">
        <title>Draft genome sequence of two Spirosoma agri KCTC 52727 and Spirosoma terrae KCTC 52035.</title>
        <authorList>
            <person name="Rojas J."/>
            <person name="Ambika Manirajan B."/>
            <person name="Ratering S."/>
            <person name="Suarez C."/>
            <person name="Schnell S."/>
        </authorList>
    </citation>
    <scope>NUCLEOTIDE SEQUENCE [LARGE SCALE GENOMIC DNA]</scope>
    <source>
        <strain evidence="9 10">KCTC 52727</strain>
    </source>
</reference>
<dbReference type="Pfam" id="PF04397">
    <property type="entry name" value="LytTR"/>
    <property type="match status" value="1"/>
</dbReference>
<name>A0A6M0IQX2_9BACT</name>
<dbReference type="InterPro" id="IPR011006">
    <property type="entry name" value="CheY-like_superfamily"/>
</dbReference>
<dbReference type="Pfam" id="PF00072">
    <property type="entry name" value="Response_reg"/>
    <property type="match status" value="1"/>
</dbReference>
<dbReference type="Gene3D" id="3.40.50.2300">
    <property type="match status" value="1"/>
</dbReference>
<evidence type="ECO:0000256" key="1">
    <source>
        <dbReference type="ARBA" id="ARBA00022553"/>
    </source>
</evidence>
<dbReference type="SMART" id="SM00850">
    <property type="entry name" value="LytTR"/>
    <property type="match status" value="1"/>
</dbReference>
<dbReference type="PANTHER" id="PTHR48111">
    <property type="entry name" value="REGULATOR OF RPOS"/>
    <property type="match status" value="1"/>
</dbReference>
<dbReference type="Proteomes" id="UP000477386">
    <property type="component" value="Unassembled WGS sequence"/>
</dbReference>
<accession>A0A6M0IQX2</accession>
<proteinExistence type="predicted"/>
<dbReference type="GO" id="GO:0006355">
    <property type="term" value="P:regulation of DNA-templated transcription"/>
    <property type="evidence" value="ECO:0007669"/>
    <property type="project" value="TreeGrafter"/>
</dbReference>
<dbReference type="InterPro" id="IPR039420">
    <property type="entry name" value="WalR-like"/>
</dbReference>
<keyword evidence="2" id="KW-0902">Two-component regulatory system</keyword>
<dbReference type="GO" id="GO:0032993">
    <property type="term" value="C:protein-DNA complex"/>
    <property type="evidence" value="ECO:0007669"/>
    <property type="project" value="TreeGrafter"/>
</dbReference>
<protein>
    <submittedName>
        <fullName evidence="9">Response regulator transcription factor</fullName>
    </submittedName>
</protein>
<evidence type="ECO:0000256" key="4">
    <source>
        <dbReference type="ARBA" id="ARBA00023125"/>
    </source>
</evidence>
<evidence type="ECO:0000256" key="2">
    <source>
        <dbReference type="ARBA" id="ARBA00023012"/>
    </source>
</evidence>
<dbReference type="InterPro" id="IPR001789">
    <property type="entry name" value="Sig_transdc_resp-reg_receiver"/>
</dbReference>
<keyword evidence="4" id="KW-0238">DNA-binding</keyword>